<gene>
    <name evidence="1" type="ORF">GCM10023333_17300</name>
</gene>
<organism evidence="1 2">
    <name type="scientific">Ferrimonas pelagia</name>
    <dbReference type="NCBI Taxonomy" id="1177826"/>
    <lineage>
        <taxon>Bacteria</taxon>
        <taxon>Pseudomonadati</taxon>
        <taxon>Pseudomonadota</taxon>
        <taxon>Gammaproteobacteria</taxon>
        <taxon>Alteromonadales</taxon>
        <taxon>Ferrimonadaceae</taxon>
        <taxon>Ferrimonas</taxon>
    </lineage>
</organism>
<name>A0ABP9EPE8_9GAMM</name>
<dbReference type="EMBL" id="BAABJZ010000024">
    <property type="protein sequence ID" value="GAA4883593.1"/>
    <property type="molecule type" value="Genomic_DNA"/>
</dbReference>
<evidence type="ECO:0000313" key="1">
    <source>
        <dbReference type="EMBL" id="GAA4883593.1"/>
    </source>
</evidence>
<reference evidence="2" key="1">
    <citation type="journal article" date="2019" name="Int. J. Syst. Evol. Microbiol.">
        <title>The Global Catalogue of Microorganisms (GCM) 10K type strain sequencing project: providing services to taxonomists for standard genome sequencing and annotation.</title>
        <authorList>
            <consortium name="The Broad Institute Genomics Platform"/>
            <consortium name="The Broad Institute Genome Sequencing Center for Infectious Disease"/>
            <person name="Wu L."/>
            <person name="Ma J."/>
        </authorList>
    </citation>
    <scope>NUCLEOTIDE SEQUENCE [LARGE SCALE GENOMIC DNA]</scope>
    <source>
        <strain evidence="2">JCM 18401</strain>
    </source>
</reference>
<accession>A0ABP9EPE8</accession>
<dbReference type="RefSeq" id="WP_345334961.1">
    <property type="nucleotide sequence ID" value="NZ_BAABJZ010000024.1"/>
</dbReference>
<evidence type="ECO:0008006" key="3">
    <source>
        <dbReference type="Google" id="ProtNLM"/>
    </source>
</evidence>
<comment type="caution">
    <text evidence="1">The sequence shown here is derived from an EMBL/GenBank/DDBJ whole genome shotgun (WGS) entry which is preliminary data.</text>
</comment>
<sequence length="301" mass="33920">MSAHHPLQTVYQAQREHQAGRVDAALSLIGTLIADSDQATARCLLDRHHPWGEAGLPELMSQAIFWLRLAACFDDCWAQYQLSSEVEPMPGPQSNRAYLQWRSDPVDSSPLDWQEAVYWLRQSALAGYDQAINDMIALFEEAEPDPWGDHNDKPTPVELEPPACPQQTLYWLERYSWGYAPEPHNGIGRHRARAYLQEPHGQAQQLGLAWYQQAIADQDGLACLDMALWCRHGLYDADRSPLIPRDPARAQALLTLAAAQGVYQARAMEQTEAAQAKALKRKFGGPAKEKQISSQRISLWR</sequence>
<dbReference type="InterPro" id="IPR011990">
    <property type="entry name" value="TPR-like_helical_dom_sf"/>
</dbReference>
<dbReference type="Gene3D" id="1.25.40.10">
    <property type="entry name" value="Tetratricopeptide repeat domain"/>
    <property type="match status" value="1"/>
</dbReference>
<dbReference type="Proteomes" id="UP001499988">
    <property type="component" value="Unassembled WGS sequence"/>
</dbReference>
<proteinExistence type="predicted"/>
<evidence type="ECO:0000313" key="2">
    <source>
        <dbReference type="Proteomes" id="UP001499988"/>
    </source>
</evidence>
<protein>
    <recommendedName>
        <fullName evidence="3">Sel1 repeat family protein</fullName>
    </recommendedName>
</protein>
<keyword evidence="2" id="KW-1185">Reference proteome</keyword>